<dbReference type="InterPro" id="IPR011990">
    <property type="entry name" value="TPR-like_helical_dom_sf"/>
</dbReference>
<dbReference type="OMA" id="ETRVEMA"/>
<proteinExistence type="inferred from homology"/>
<organism evidence="6 7">
    <name type="scientific">Pseudonaja textilis</name>
    <name type="common">Eastern brown snake</name>
    <dbReference type="NCBI Taxonomy" id="8673"/>
    <lineage>
        <taxon>Eukaryota</taxon>
        <taxon>Metazoa</taxon>
        <taxon>Chordata</taxon>
        <taxon>Craniata</taxon>
        <taxon>Vertebrata</taxon>
        <taxon>Euteleostomi</taxon>
        <taxon>Lepidosauria</taxon>
        <taxon>Squamata</taxon>
        <taxon>Bifurcata</taxon>
        <taxon>Unidentata</taxon>
        <taxon>Episquamata</taxon>
        <taxon>Toxicofera</taxon>
        <taxon>Serpentes</taxon>
        <taxon>Colubroidea</taxon>
        <taxon>Elapidae</taxon>
        <taxon>Hydrophiinae</taxon>
        <taxon>Pseudonaja</taxon>
    </lineage>
</organism>
<evidence type="ECO:0000256" key="1">
    <source>
        <dbReference type="ARBA" id="ARBA00022737"/>
    </source>
</evidence>
<evidence type="ECO:0000256" key="2">
    <source>
        <dbReference type="ARBA" id="ARBA00022803"/>
    </source>
</evidence>
<name>A0A670ZGR5_PSETE</name>
<dbReference type="Proteomes" id="UP000472273">
    <property type="component" value="Unplaced"/>
</dbReference>
<dbReference type="PROSITE" id="PS50005">
    <property type="entry name" value="TPR"/>
    <property type="match status" value="1"/>
</dbReference>
<comment type="similarity">
    <text evidence="3">Belongs to the TTC9 family.</text>
</comment>
<accession>A0A670ZGR5</accession>
<dbReference type="InterPro" id="IPR039663">
    <property type="entry name" value="AIP/AIPL1/TTC9"/>
</dbReference>
<keyword evidence="2 5" id="KW-0802">TPR repeat</keyword>
<gene>
    <name evidence="6" type="primary">LOC113453286</name>
</gene>
<evidence type="ECO:0000313" key="6">
    <source>
        <dbReference type="Ensembl" id="ENSPTXP00000021997.1"/>
    </source>
</evidence>
<evidence type="ECO:0000313" key="7">
    <source>
        <dbReference type="Proteomes" id="UP000472273"/>
    </source>
</evidence>
<dbReference type="Gene3D" id="1.25.40.10">
    <property type="entry name" value="Tetratricopeptide repeat domain"/>
    <property type="match status" value="2"/>
</dbReference>
<dbReference type="SMART" id="SM00028">
    <property type="entry name" value="TPR"/>
    <property type="match status" value="2"/>
</dbReference>
<dbReference type="InterPro" id="IPR019734">
    <property type="entry name" value="TPR_rpt"/>
</dbReference>
<evidence type="ECO:0000256" key="4">
    <source>
        <dbReference type="ARBA" id="ARBA00040624"/>
    </source>
</evidence>
<dbReference type="SUPFAM" id="SSF48452">
    <property type="entry name" value="TPR-like"/>
    <property type="match status" value="1"/>
</dbReference>
<dbReference type="GeneTree" id="ENSGT00940000161805"/>
<keyword evidence="1" id="KW-0677">Repeat</keyword>
<reference evidence="6" key="2">
    <citation type="submission" date="2025-09" db="UniProtKB">
        <authorList>
            <consortium name="Ensembl"/>
        </authorList>
    </citation>
    <scope>IDENTIFICATION</scope>
</reference>
<evidence type="ECO:0000256" key="3">
    <source>
        <dbReference type="ARBA" id="ARBA00034486"/>
    </source>
</evidence>
<sequence>MASAKVPSPWCRQPRERGLYFIAILFLSSDGQVPSHAIPEQRLQQARTFKEEGNHCYKEGRFRDAVSRYHWALLQIKGLDPNMPFPLQEFMADKPAMTADQEKELYTIRCDCYNNLAGNAFHPFLAKIVTKPYQSFSDNVKALYRAGVAFYHLGNYDKAQHYLLSATSRQPKDANVKRYLQLTKSQLSIYLQQEKQLYMGMFG</sequence>
<dbReference type="Ensembl" id="ENSPTXT00000022671.1">
    <property type="protein sequence ID" value="ENSPTXP00000021997.1"/>
    <property type="gene ID" value="ENSPTXG00000015219.1"/>
</dbReference>
<reference evidence="6" key="1">
    <citation type="submission" date="2025-08" db="UniProtKB">
        <authorList>
            <consortium name="Ensembl"/>
        </authorList>
    </citation>
    <scope>IDENTIFICATION</scope>
</reference>
<dbReference type="PANTHER" id="PTHR11242">
    <property type="entry name" value="ARYL HYDROCARBON RECEPTOR INTERACTING PROTEIN RELATED"/>
    <property type="match status" value="1"/>
</dbReference>
<dbReference type="AlphaFoldDB" id="A0A670ZGR5"/>
<feature type="repeat" description="TPR" evidence="5">
    <location>
        <begin position="140"/>
        <end position="173"/>
    </location>
</feature>
<protein>
    <recommendedName>
        <fullName evidence="4">Tetratricopeptide repeat protein 9C</fullName>
    </recommendedName>
</protein>
<evidence type="ECO:0000256" key="5">
    <source>
        <dbReference type="PROSITE-ProRule" id="PRU00339"/>
    </source>
</evidence>
<dbReference type="PANTHER" id="PTHR11242:SF14">
    <property type="entry name" value="TETRATRICOPEPTIDE REPEAT PROTEIN 9C"/>
    <property type="match status" value="1"/>
</dbReference>
<keyword evidence="7" id="KW-1185">Reference proteome</keyword>